<keyword evidence="7" id="KW-1185">Reference proteome</keyword>
<protein>
    <submittedName>
        <fullName evidence="6">ABC transporter ATP-binding protein</fullName>
    </submittedName>
</protein>
<dbReference type="Pfam" id="PF00005">
    <property type="entry name" value="ABC_tran"/>
    <property type="match status" value="1"/>
</dbReference>
<dbReference type="InterPro" id="IPR003439">
    <property type="entry name" value="ABC_transporter-like_ATP-bd"/>
</dbReference>
<dbReference type="SUPFAM" id="SSF52540">
    <property type="entry name" value="P-loop containing nucleoside triphosphate hydrolases"/>
    <property type="match status" value="1"/>
</dbReference>
<dbReference type="EMBL" id="JAGTTN010000002">
    <property type="protein sequence ID" value="MCC2031854.1"/>
    <property type="molecule type" value="Genomic_DNA"/>
</dbReference>
<name>A0A9X1LTT4_9MICO</name>
<dbReference type="AlphaFoldDB" id="A0A9X1LTT4"/>
<evidence type="ECO:0000313" key="7">
    <source>
        <dbReference type="Proteomes" id="UP001139354"/>
    </source>
</evidence>
<feature type="domain" description="ABC transporter" evidence="5">
    <location>
        <begin position="31"/>
        <end position="259"/>
    </location>
</feature>
<evidence type="ECO:0000256" key="4">
    <source>
        <dbReference type="ARBA" id="ARBA00022840"/>
    </source>
</evidence>
<dbReference type="SMART" id="SM00382">
    <property type="entry name" value="AAA"/>
    <property type="match status" value="1"/>
</dbReference>
<dbReference type="PROSITE" id="PS50893">
    <property type="entry name" value="ABC_TRANSPORTER_2"/>
    <property type="match status" value="1"/>
</dbReference>
<dbReference type="PANTHER" id="PTHR43335">
    <property type="entry name" value="ABC TRANSPORTER, ATP-BINDING PROTEIN"/>
    <property type="match status" value="1"/>
</dbReference>
<organism evidence="6 7">
    <name type="scientific">Microbacterium allomyrinae</name>
    <dbReference type="NCBI Taxonomy" id="2830666"/>
    <lineage>
        <taxon>Bacteria</taxon>
        <taxon>Bacillati</taxon>
        <taxon>Actinomycetota</taxon>
        <taxon>Actinomycetes</taxon>
        <taxon>Micrococcales</taxon>
        <taxon>Microbacteriaceae</taxon>
        <taxon>Microbacterium</taxon>
    </lineage>
</organism>
<dbReference type="Gene3D" id="3.40.50.300">
    <property type="entry name" value="P-loop containing nucleotide triphosphate hydrolases"/>
    <property type="match status" value="1"/>
</dbReference>
<dbReference type="PANTHER" id="PTHR43335:SF4">
    <property type="entry name" value="ABC TRANSPORTER, ATP-BINDING PROTEIN"/>
    <property type="match status" value="1"/>
</dbReference>
<accession>A0A9X1LTT4</accession>
<evidence type="ECO:0000256" key="2">
    <source>
        <dbReference type="ARBA" id="ARBA00022448"/>
    </source>
</evidence>
<dbReference type="GO" id="GO:0005524">
    <property type="term" value="F:ATP binding"/>
    <property type="evidence" value="ECO:0007669"/>
    <property type="project" value="UniProtKB-KW"/>
</dbReference>
<proteinExistence type="inferred from homology"/>
<dbReference type="InterPro" id="IPR027417">
    <property type="entry name" value="P-loop_NTPase"/>
</dbReference>
<keyword evidence="2" id="KW-0813">Transport</keyword>
<comment type="caution">
    <text evidence="6">The sequence shown here is derived from an EMBL/GenBank/DDBJ whole genome shotgun (WGS) entry which is preliminary data.</text>
</comment>
<evidence type="ECO:0000259" key="5">
    <source>
        <dbReference type="PROSITE" id="PS50893"/>
    </source>
</evidence>
<comment type="similarity">
    <text evidence="1">Belongs to the ABC transporter superfamily.</text>
</comment>
<evidence type="ECO:0000256" key="1">
    <source>
        <dbReference type="ARBA" id="ARBA00005417"/>
    </source>
</evidence>
<keyword evidence="3" id="KW-0547">Nucleotide-binding</keyword>
<reference evidence="6" key="1">
    <citation type="submission" date="2021-04" db="EMBL/GenBank/DDBJ databases">
        <title>Microbacterium tenobrionis sp. nov. and Microbacterium allomyrinae sp. nov., isolated from larvae of Tenobrio molitor and Allomyrina dichotoma, respectively.</title>
        <authorList>
            <person name="Lee S.D."/>
        </authorList>
    </citation>
    <scope>NUCLEOTIDE SEQUENCE</scope>
    <source>
        <strain evidence="6">BWT-G7</strain>
    </source>
</reference>
<dbReference type="InterPro" id="IPR003593">
    <property type="entry name" value="AAA+_ATPase"/>
</dbReference>
<dbReference type="InterPro" id="IPR017871">
    <property type="entry name" value="ABC_transporter-like_CS"/>
</dbReference>
<evidence type="ECO:0000313" key="6">
    <source>
        <dbReference type="EMBL" id="MCC2031854.1"/>
    </source>
</evidence>
<sequence length="265" mass="29174">MGGRRRPGSRVGDRDGAVRPDRWWAVTASVLSAHRATRTFRNGSGVFDVDLQLHSGQVLALVGLNGAGKSTLMRMLLGMLRPDRGEVRLERWNVAFAPASAWARVGHLVEYPLAYPELSVRRNLQLSARMRGARDVDAAVESIMAEFALEPYRERRTRALSLGNRQRVGLAAALQHDPNVIVLDEPSNALDPAGVIRLRESLLRRAGEGAAVLVSSHHLDEVARIADRIVVMNAGRLIGDLDPGTPEIERAFFETVRVDDERGAR</sequence>
<keyword evidence="4 6" id="KW-0067">ATP-binding</keyword>
<evidence type="ECO:0000256" key="3">
    <source>
        <dbReference type="ARBA" id="ARBA00022741"/>
    </source>
</evidence>
<dbReference type="PROSITE" id="PS00211">
    <property type="entry name" value="ABC_TRANSPORTER_1"/>
    <property type="match status" value="1"/>
</dbReference>
<dbReference type="Proteomes" id="UP001139354">
    <property type="component" value="Unassembled WGS sequence"/>
</dbReference>
<dbReference type="GO" id="GO:0016887">
    <property type="term" value="F:ATP hydrolysis activity"/>
    <property type="evidence" value="ECO:0007669"/>
    <property type="project" value="InterPro"/>
</dbReference>
<gene>
    <name evidence="6" type="ORF">KEC57_06610</name>
</gene>